<evidence type="ECO:0000259" key="3">
    <source>
        <dbReference type="Pfam" id="PF17829"/>
    </source>
</evidence>
<dbReference type="Gene3D" id="3.20.20.520">
    <property type="entry name" value="Glycosyl hydrolase family 115"/>
    <property type="match status" value="1"/>
</dbReference>
<dbReference type="InterPro" id="IPR042301">
    <property type="entry name" value="GH115_sf"/>
</dbReference>
<feature type="domain" description="Gylcosyl hydrolase 115 C-terminal" evidence="3">
    <location>
        <begin position="781"/>
        <end position="954"/>
    </location>
</feature>
<reference evidence="4 5" key="1">
    <citation type="journal article" date="2016" name="Nat. Commun.">
        <title>Ectomycorrhizal ecology is imprinted in the genome of the dominant symbiotic fungus Cenococcum geophilum.</title>
        <authorList>
            <consortium name="DOE Joint Genome Institute"/>
            <person name="Peter M."/>
            <person name="Kohler A."/>
            <person name="Ohm R.A."/>
            <person name="Kuo A."/>
            <person name="Krutzmann J."/>
            <person name="Morin E."/>
            <person name="Arend M."/>
            <person name="Barry K.W."/>
            <person name="Binder M."/>
            <person name="Choi C."/>
            <person name="Clum A."/>
            <person name="Copeland A."/>
            <person name="Grisel N."/>
            <person name="Haridas S."/>
            <person name="Kipfer T."/>
            <person name="LaButti K."/>
            <person name="Lindquist E."/>
            <person name="Lipzen A."/>
            <person name="Maire R."/>
            <person name="Meier B."/>
            <person name="Mihaltcheva S."/>
            <person name="Molinier V."/>
            <person name="Murat C."/>
            <person name="Poggeler S."/>
            <person name="Quandt C.A."/>
            <person name="Sperisen C."/>
            <person name="Tritt A."/>
            <person name="Tisserant E."/>
            <person name="Crous P.W."/>
            <person name="Henrissat B."/>
            <person name="Nehls U."/>
            <person name="Egli S."/>
            <person name="Spatafora J.W."/>
            <person name="Grigoriev I.V."/>
            <person name="Martin F.M."/>
        </authorList>
    </citation>
    <scope>NUCLEOTIDE SEQUENCE [LARGE SCALE GENOMIC DNA]</scope>
    <source>
        <strain evidence="4 5">CBS 207.34</strain>
    </source>
</reference>
<dbReference type="PANTHER" id="PTHR37842:SF2">
    <property type="entry name" value="GYLCOSYL HYDROLASE 115 C-TERMINAL DOMAIN-CONTAINING PROTEIN"/>
    <property type="match status" value="1"/>
</dbReference>
<gene>
    <name evidence="4" type="ORF">AOQ84DRAFT_390854</name>
</gene>
<keyword evidence="1 4" id="KW-0378">Hydrolase</keyword>
<name>A0A8E2EV22_9PEZI</name>
<dbReference type="AlphaFoldDB" id="A0A8E2EV22"/>
<feature type="chain" id="PRO_5034306710" evidence="2">
    <location>
        <begin position="20"/>
        <end position="958"/>
    </location>
</feature>
<dbReference type="Pfam" id="PF17829">
    <property type="entry name" value="GH115_C"/>
    <property type="match status" value="1"/>
</dbReference>
<protein>
    <submittedName>
        <fullName evidence="4">Glycoside hydrolase family 115 protein</fullName>
    </submittedName>
</protein>
<dbReference type="PANTHER" id="PTHR37842">
    <property type="match status" value="1"/>
</dbReference>
<dbReference type="Pfam" id="PF15979">
    <property type="entry name" value="Glyco_hydro_115"/>
    <property type="match status" value="1"/>
</dbReference>
<dbReference type="EMBL" id="KV750284">
    <property type="protein sequence ID" value="OCL05457.1"/>
    <property type="molecule type" value="Genomic_DNA"/>
</dbReference>
<keyword evidence="2" id="KW-0732">Signal</keyword>
<evidence type="ECO:0000313" key="5">
    <source>
        <dbReference type="Proteomes" id="UP000250140"/>
    </source>
</evidence>
<sequence length="958" mass="104083">MEFLNCIASFLWFATGVIAIGQPTTLTFSPDLGGLQLGGSGLAPTIILDSKDWPGVTRAANDLANDFGLVIGTTAKVATGTSDVSNAPVIIAGTIGNSSLIQTLVSASKLDITGIQGQWESFSSQLVSNPVEGVSSALVIVGSDKRGTLYGLYDISEQIGVSPWYWWADVPPKKKSVVYALNTTKTQGPPSIKYRGIFLNDEQPSLTNWVNQNYGSYNSDFHAKVFELLLRLRANYFWPAMWNSKFYVDDSKNGPLADTYGIVMGTSHTEPMARADKEKVKPWDWKSNQANVKKYMQDGVTRAKNWETLWTLGMRGDGDTASSTMDSSTLTQVITFQESALKSTFGDLTDVPMMWCLYKEVAGYYQKGMTVPTDVTLLWSDDNSGNIQRLPTPSEANRLGNAGVYYHFDYVGDPRNYKWINSIQLSKTWEQMHLAHQKNATQIWIVNVGDLKPLEIPISHFLDMAYNMSQFSMPDSTDQWLKLWATRESGSSVADATAAAITTYGKLIIRRKYELLDTSPFVLSMNYDEAENVYNEWVSLLNATQSIYDSLDATTQTSFFEMVLHPVLAGKMVQEIYIKASMNAYYATQKRMKANTFAADVKSAFSADQQISSRYHQLLKGKWNHMMDQVHLGYDNWQDPSSNSMPSVKTVSTTAPSSGIMGVSVQGSTISSPGDAAANLLAMNPYMPDSRYIDVYTRGQGSFSYNITANVSSITVTPSSGTLTYPSGASDARAFIKVDWSAVPSGLSRVGLTVAGSSGSNANVLLTLPLNNVAVPTDFKGFVESNGVVAIEMAHYSSRTAGSSGTTMEVIPNYGRTHSGIMLFPVTASTQTTSGGPKMVYNFHSFTTTNSANVVVYLSPSFNTNPSNPLSYAFSIDDGAIKAVQPVPSATLGTMPAGWSDAVENGARVVTTAAGSIAAGDHTLSLWALEPGTVVQRIVIDLGGVKTSYLGPPESVRV</sequence>
<keyword evidence="5" id="KW-1185">Reference proteome</keyword>
<dbReference type="GO" id="GO:0016787">
    <property type="term" value="F:hydrolase activity"/>
    <property type="evidence" value="ECO:0007669"/>
    <property type="project" value="UniProtKB-KW"/>
</dbReference>
<evidence type="ECO:0000313" key="4">
    <source>
        <dbReference type="EMBL" id="OCL05457.1"/>
    </source>
</evidence>
<organism evidence="4 5">
    <name type="scientific">Glonium stellatum</name>
    <dbReference type="NCBI Taxonomy" id="574774"/>
    <lineage>
        <taxon>Eukaryota</taxon>
        <taxon>Fungi</taxon>
        <taxon>Dikarya</taxon>
        <taxon>Ascomycota</taxon>
        <taxon>Pezizomycotina</taxon>
        <taxon>Dothideomycetes</taxon>
        <taxon>Pleosporomycetidae</taxon>
        <taxon>Gloniales</taxon>
        <taxon>Gloniaceae</taxon>
        <taxon>Glonium</taxon>
    </lineage>
</organism>
<dbReference type="Proteomes" id="UP000250140">
    <property type="component" value="Unassembled WGS sequence"/>
</dbReference>
<proteinExistence type="predicted"/>
<dbReference type="InterPro" id="IPR029018">
    <property type="entry name" value="Hex-like_dom2"/>
</dbReference>
<dbReference type="SUPFAM" id="SSF55545">
    <property type="entry name" value="beta-N-acetylhexosaminidase-like domain"/>
    <property type="match status" value="1"/>
</dbReference>
<dbReference type="Gene3D" id="2.60.120.1620">
    <property type="match status" value="1"/>
</dbReference>
<dbReference type="Gene3D" id="1.20.58.2150">
    <property type="match status" value="1"/>
</dbReference>
<accession>A0A8E2EV22</accession>
<feature type="signal peptide" evidence="2">
    <location>
        <begin position="1"/>
        <end position="19"/>
    </location>
</feature>
<dbReference type="OrthoDB" id="4849794at2759"/>
<evidence type="ECO:0000256" key="2">
    <source>
        <dbReference type="SAM" id="SignalP"/>
    </source>
</evidence>
<dbReference type="Gene3D" id="3.30.379.10">
    <property type="entry name" value="Chitobiase/beta-hexosaminidase domain 2-like"/>
    <property type="match status" value="1"/>
</dbReference>
<evidence type="ECO:0000256" key="1">
    <source>
        <dbReference type="ARBA" id="ARBA00022801"/>
    </source>
</evidence>
<dbReference type="InterPro" id="IPR041437">
    <property type="entry name" value="GH115_C"/>
</dbReference>
<dbReference type="InterPro" id="IPR031924">
    <property type="entry name" value="GH115"/>
</dbReference>